<dbReference type="Proteomes" id="UP001497535">
    <property type="component" value="Unassembled WGS sequence"/>
</dbReference>
<dbReference type="EMBL" id="CAVMJV010000025">
    <property type="protein sequence ID" value="CAK5074182.1"/>
    <property type="molecule type" value="Genomic_DNA"/>
</dbReference>
<evidence type="ECO:0000313" key="2">
    <source>
        <dbReference type="Proteomes" id="UP001497535"/>
    </source>
</evidence>
<name>A0ACB0Z6U8_MELEN</name>
<reference evidence="1" key="1">
    <citation type="submission" date="2023-11" db="EMBL/GenBank/DDBJ databases">
        <authorList>
            <person name="Poullet M."/>
        </authorList>
    </citation>
    <scope>NUCLEOTIDE SEQUENCE</scope>
    <source>
        <strain evidence="1">E1834</strain>
    </source>
</reference>
<proteinExistence type="predicted"/>
<keyword evidence="2" id="KW-1185">Reference proteome</keyword>
<comment type="caution">
    <text evidence="1">The sequence shown here is derived from an EMBL/GenBank/DDBJ whole genome shotgun (WGS) entry which is preliminary data.</text>
</comment>
<sequence length="93" mass="10492">MPDLVGSCDLEVDHVLSSRCRSIVRVHNPNDRYCLARAVVIGLARIRMVDQGVANGAARFKEFCQQQQQHLFPAENLMRNAGLDFGLMVYFIV</sequence>
<organism evidence="1 2">
    <name type="scientific">Meloidogyne enterolobii</name>
    <name type="common">Root-knot nematode worm</name>
    <name type="synonym">Meloidogyne mayaguensis</name>
    <dbReference type="NCBI Taxonomy" id="390850"/>
    <lineage>
        <taxon>Eukaryota</taxon>
        <taxon>Metazoa</taxon>
        <taxon>Ecdysozoa</taxon>
        <taxon>Nematoda</taxon>
        <taxon>Chromadorea</taxon>
        <taxon>Rhabditida</taxon>
        <taxon>Tylenchina</taxon>
        <taxon>Tylenchomorpha</taxon>
        <taxon>Tylenchoidea</taxon>
        <taxon>Meloidogynidae</taxon>
        <taxon>Meloidogyninae</taxon>
        <taxon>Meloidogyne</taxon>
    </lineage>
</organism>
<protein>
    <submittedName>
        <fullName evidence="1">Uncharacterized protein</fullName>
    </submittedName>
</protein>
<gene>
    <name evidence="1" type="ORF">MENTE1834_LOCUS20901</name>
</gene>
<accession>A0ACB0Z6U8</accession>
<evidence type="ECO:0000313" key="1">
    <source>
        <dbReference type="EMBL" id="CAK5074182.1"/>
    </source>
</evidence>